<dbReference type="EMBL" id="OZ034822">
    <property type="protein sequence ID" value="CAL1412603.1"/>
    <property type="molecule type" value="Genomic_DNA"/>
</dbReference>
<gene>
    <name evidence="2" type="ORF">LTRI10_LOCUS51885</name>
</gene>
<accession>A0AAV2GRY9</accession>
<dbReference type="AlphaFoldDB" id="A0AAV2GRY9"/>
<sequence>MSKKLGKDGVVNGKINVEAVMAQLHKVALKQSEYEEKLARFTEQLEYHMEHANRNAKEVEGTMKVGLNGLAEVLAQILVEVKAGNGRMGRPITTIATHALMIATTDGRREVGQGDEDSGEKRSEGTTLVAPKEKKRDECLLPLSENVLVLPRNCGKLP</sequence>
<keyword evidence="3" id="KW-1185">Reference proteome</keyword>
<reference evidence="2 3" key="1">
    <citation type="submission" date="2024-04" db="EMBL/GenBank/DDBJ databases">
        <authorList>
            <person name="Fracassetti M."/>
        </authorList>
    </citation>
    <scope>NUCLEOTIDE SEQUENCE [LARGE SCALE GENOMIC DNA]</scope>
</reference>
<protein>
    <submittedName>
        <fullName evidence="2">Uncharacterized protein</fullName>
    </submittedName>
</protein>
<evidence type="ECO:0000313" key="2">
    <source>
        <dbReference type="EMBL" id="CAL1412603.1"/>
    </source>
</evidence>
<dbReference type="Proteomes" id="UP001497516">
    <property type="component" value="Chromosome 9"/>
</dbReference>
<organism evidence="2 3">
    <name type="scientific">Linum trigynum</name>
    <dbReference type="NCBI Taxonomy" id="586398"/>
    <lineage>
        <taxon>Eukaryota</taxon>
        <taxon>Viridiplantae</taxon>
        <taxon>Streptophyta</taxon>
        <taxon>Embryophyta</taxon>
        <taxon>Tracheophyta</taxon>
        <taxon>Spermatophyta</taxon>
        <taxon>Magnoliopsida</taxon>
        <taxon>eudicotyledons</taxon>
        <taxon>Gunneridae</taxon>
        <taxon>Pentapetalae</taxon>
        <taxon>rosids</taxon>
        <taxon>fabids</taxon>
        <taxon>Malpighiales</taxon>
        <taxon>Linaceae</taxon>
        <taxon>Linum</taxon>
    </lineage>
</organism>
<feature type="region of interest" description="Disordered" evidence="1">
    <location>
        <begin position="106"/>
        <end position="133"/>
    </location>
</feature>
<evidence type="ECO:0000313" key="3">
    <source>
        <dbReference type="Proteomes" id="UP001497516"/>
    </source>
</evidence>
<name>A0AAV2GRY9_9ROSI</name>
<evidence type="ECO:0000256" key="1">
    <source>
        <dbReference type="SAM" id="MobiDB-lite"/>
    </source>
</evidence>
<proteinExistence type="predicted"/>